<dbReference type="EMBL" id="VOHY01000053">
    <property type="protein sequence ID" value="TWV65562.1"/>
    <property type="molecule type" value="Genomic_DNA"/>
</dbReference>
<dbReference type="Pfam" id="PF01551">
    <property type="entry name" value="Peptidase_M23"/>
    <property type="match status" value="1"/>
</dbReference>
<gene>
    <name evidence="3" type="ORF">FSA08_26285</name>
</gene>
<feature type="non-terminal residue" evidence="3">
    <location>
        <position position="1"/>
    </location>
</feature>
<accession>A0A5C6KQS2</accession>
<name>A0A5C6KQS2_BACFG</name>
<dbReference type="InterPro" id="IPR050570">
    <property type="entry name" value="Cell_wall_metabolism_enzyme"/>
</dbReference>
<sequence>PYYPKENIIQSHLNNISKNEDVVVIINDKTSDNNKQKKLSCPSQSQRRFRKLTVSLPLHVMKISSGFGYRTDPFTGKKKFHNGIDLRADKGTATFSMLTGVIIMVGSDNSRGNYIMIRHGNYVVTYCHLSRILVRQGQMVEPGETVGLVGSTGRSTGPHLHLTLYYGKQVLNPLILLNYIRYILDRRMNVHTGYNQCVCVPSPFSHSLKELFFSQEGASCVPPSGMTSLYADSRASLFCFESARA</sequence>
<evidence type="ECO:0000313" key="4">
    <source>
        <dbReference type="Proteomes" id="UP000318041"/>
    </source>
</evidence>
<proteinExistence type="predicted"/>
<dbReference type="InterPro" id="IPR016047">
    <property type="entry name" value="M23ase_b-sheet_dom"/>
</dbReference>
<dbReference type="Proteomes" id="UP000318041">
    <property type="component" value="Unassembled WGS sequence"/>
</dbReference>
<dbReference type="CDD" id="cd12797">
    <property type="entry name" value="M23_peptidase"/>
    <property type="match status" value="1"/>
</dbReference>
<feature type="domain" description="M23ase beta-sheet core" evidence="2">
    <location>
        <begin position="79"/>
        <end position="173"/>
    </location>
</feature>
<evidence type="ECO:0000259" key="2">
    <source>
        <dbReference type="Pfam" id="PF01551"/>
    </source>
</evidence>
<comment type="caution">
    <text evidence="3">The sequence shown here is derived from an EMBL/GenBank/DDBJ whole genome shotgun (WGS) entry which is preliminary data.</text>
</comment>
<organism evidence="3 4">
    <name type="scientific">Bacteroides fragilis</name>
    <dbReference type="NCBI Taxonomy" id="817"/>
    <lineage>
        <taxon>Bacteria</taxon>
        <taxon>Pseudomonadati</taxon>
        <taxon>Bacteroidota</taxon>
        <taxon>Bacteroidia</taxon>
        <taxon>Bacteroidales</taxon>
        <taxon>Bacteroidaceae</taxon>
        <taxon>Bacteroides</taxon>
    </lineage>
</organism>
<protein>
    <submittedName>
        <fullName evidence="3">M23 family metallopeptidase</fullName>
    </submittedName>
</protein>
<dbReference type="GO" id="GO:0004222">
    <property type="term" value="F:metalloendopeptidase activity"/>
    <property type="evidence" value="ECO:0007669"/>
    <property type="project" value="TreeGrafter"/>
</dbReference>
<dbReference type="AlphaFoldDB" id="A0A5C6KQS2"/>
<dbReference type="PANTHER" id="PTHR21666:SF289">
    <property type="entry name" value="L-ALA--D-GLU ENDOPEPTIDASE"/>
    <property type="match status" value="1"/>
</dbReference>
<dbReference type="PANTHER" id="PTHR21666">
    <property type="entry name" value="PEPTIDASE-RELATED"/>
    <property type="match status" value="1"/>
</dbReference>
<dbReference type="InterPro" id="IPR011055">
    <property type="entry name" value="Dup_hybrid_motif"/>
</dbReference>
<evidence type="ECO:0000256" key="1">
    <source>
        <dbReference type="ARBA" id="ARBA00022729"/>
    </source>
</evidence>
<reference evidence="3 4" key="1">
    <citation type="submission" date="2019-08" db="EMBL/GenBank/DDBJ databases">
        <title>Genome sequencing of Bacteroides fragilis Sample_iSURF_9.</title>
        <authorList>
            <person name="Chandler J.E."/>
            <person name="Ruoff K.L."/>
            <person name="Price C.E."/>
            <person name="Valls R.A."/>
            <person name="O'Toole G.A."/>
        </authorList>
    </citation>
    <scope>NUCLEOTIDE SEQUENCE [LARGE SCALE GENOMIC DNA]</scope>
    <source>
        <strain evidence="3 4">CFPLTA004_1B</strain>
    </source>
</reference>
<dbReference type="Gene3D" id="2.70.70.10">
    <property type="entry name" value="Glucose Permease (Domain IIA)"/>
    <property type="match status" value="1"/>
</dbReference>
<keyword evidence="1" id="KW-0732">Signal</keyword>
<dbReference type="SUPFAM" id="SSF51261">
    <property type="entry name" value="Duplicated hybrid motif"/>
    <property type="match status" value="1"/>
</dbReference>
<evidence type="ECO:0000313" key="3">
    <source>
        <dbReference type="EMBL" id="TWV65562.1"/>
    </source>
</evidence>